<evidence type="ECO:0000313" key="2">
    <source>
        <dbReference type="Proteomes" id="UP001530377"/>
    </source>
</evidence>
<proteinExistence type="predicted"/>
<gene>
    <name evidence="1" type="ORF">ACHAXA_011104</name>
</gene>
<organism evidence="1 2">
    <name type="scientific">Cyclostephanos tholiformis</name>
    <dbReference type="NCBI Taxonomy" id="382380"/>
    <lineage>
        <taxon>Eukaryota</taxon>
        <taxon>Sar</taxon>
        <taxon>Stramenopiles</taxon>
        <taxon>Ochrophyta</taxon>
        <taxon>Bacillariophyta</taxon>
        <taxon>Coscinodiscophyceae</taxon>
        <taxon>Thalassiosirophycidae</taxon>
        <taxon>Stephanodiscales</taxon>
        <taxon>Stephanodiscaceae</taxon>
        <taxon>Cyclostephanos</taxon>
    </lineage>
</organism>
<sequence length="445" mass="50428">MRTHCGAPVKFSTPPWTSHQVQRALSRGPHKSAHEYIDYLGEEFVDMINKGQWVILPYSAVQHLPGLRISPPGVIPQRGRRPRWIVDYSWWDVNADTLPLAAMELMQFGHALERIRREILLANPDFGPVYSTWTTYPNLVWHFQLLPGTTPWWPSPWFSQWNSPPIFSSAIGTIVDMVNSRIARLAPALPHHLNDLAESIPSTNPPHVTLRCPSYRSHGIHHSLTRLHPSLTRTSTWHRVDRLAETLSETDSMEQREPVSLKKLHAGDCSWRTMKLVLGWIIDTINMTISLPQHRVDRLAEILHSFPVTQQRTSVKRWHETLGELRSMALALSGARNVFSAMQNALSTQSKGRVALRKCVHDALDDFLFMHQKFTTRPTSIAELVPLPPVAIGHHDVSGSDAGGIWFPGPSITPRVGIPPIAPVVWRHMWPDNIRSRLITDAHPS</sequence>
<dbReference type="Proteomes" id="UP001530377">
    <property type="component" value="Unassembled WGS sequence"/>
</dbReference>
<keyword evidence="2" id="KW-1185">Reference proteome</keyword>
<protein>
    <submittedName>
        <fullName evidence="1">Uncharacterized protein</fullName>
    </submittedName>
</protein>
<comment type="caution">
    <text evidence="1">The sequence shown here is derived from an EMBL/GenBank/DDBJ whole genome shotgun (WGS) entry which is preliminary data.</text>
</comment>
<evidence type="ECO:0000313" key="1">
    <source>
        <dbReference type="EMBL" id="KAL3823259.1"/>
    </source>
</evidence>
<dbReference type="AlphaFoldDB" id="A0ABD3SFF4"/>
<dbReference type="EMBL" id="JALLPB020000042">
    <property type="protein sequence ID" value="KAL3823259.1"/>
    <property type="molecule type" value="Genomic_DNA"/>
</dbReference>
<reference evidence="1 2" key="1">
    <citation type="submission" date="2024-10" db="EMBL/GenBank/DDBJ databases">
        <title>Updated reference genomes for cyclostephanoid diatoms.</title>
        <authorList>
            <person name="Roberts W.R."/>
            <person name="Alverson A.J."/>
        </authorList>
    </citation>
    <scope>NUCLEOTIDE SEQUENCE [LARGE SCALE GENOMIC DNA]</scope>
    <source>
        <strain evidence="1 2">AJA228-03</strain>
    </source>
</reference>
<accession>A0ABD3SFF4</accession>
<feature type="non-terminal residue" evidence="1">
    <location>
        <position position="445"/>
    </location>
</feature>
<name>A0ABD3SFF4_9STRA</name>